<proteinExistence type="predicted"/>
<accession>A0A7Y6A4P7</accession>
<evidence type="ECO:0000313" key="3">
    <source>
        <dbReference type="Proteomes" id="UP000565724"/>
    </source>
</evidence>
<dbReference type="Proteomes" id="UP000565724">
    <property type="component" value="Unassembled WGS sequence"/>
</dbReference>
<organism evidence="2 3">
    <name type="scientific">Cellulomonas humilata</name>
    <dbReference type="NCBI Taxonomy" id="144055"/>
    <lineage>
        <taxon>Bacteria</taxon>
        <taxon>Bacillati</taxon>
        <taxon>Actinomycetota</taxon>
        <taxon>Actinomycetes</taxon>
        <taxon>Micrococcales</taxon>
        <taxon>Cellulomonadaceae</taxon>
        <taxon>Cellulomonas</taxon>
    </lineage>
</organism>
<evidence type="ECO:0000313" key="2">
    <source>
        <dbReference type="EMBL" id="NUU19595.1"/>
    </source>
</evidence>
<evidence type="ECO:0000256" key="1">
    <source>
        <dbReference type="SAM" id="MobiDB-lite"/>
    </source>
</evidence>
<dbReference type="RefSeq" id="WP_175349513.1">
    <property type="nucleotide sequence ID" value="NZ_JABMCI010000071.1"/>
</dbReference>
<keyword evidence="3" id="KW-1185">Reference proteome</keyword>
<comment type="caution">
    <text evidence="2">The sequence shown here is derived from an EMBL/GenBank/DDBJ whole genome shotgun (WGS) entry which is preliminary data.</text>
</comment>
<dbReference type="EMBL" id="JABMCI010000071">
    <property type="protein sequence ID" value="NUU19595.1"/>
    <property type="molecule type" value="Genomic_DNA"/>
</dbReference>
<dbReference type="InterPro" id="IPR045392">
    <property type="entry name" value="DUF6519"/>
</dbReference>
<feature type="region of interest" description="Disordered" evidence="1">
    <location>
        <begin position="196"/>
        <end position="215"/>
    </location>
</feature>
<dbReference type="Pfam" id="PF20129">
    <property type="entry name" value="DUF6519"/>
    <property type="match status" value="1"/>
</dbReference>
<gene>
    <name evidence="2" type="ORF">HP550_20315</name>
</gene>
<protein>
    <submittedName>
        <fullName evidence="2">Uncharacterized protein</fullName>
    </submittedName>
</protein>
<name>A0A7Y6A4P7_9CELL</name>
<reference evidence="2 3" key="1">
    <citation type="submission" date="2020-05" db="EMBL/GenBank/DDBJ databases">
        <title>Genome Sequencing of Type Strains.</title>
        <authorList>
            <person name="Lemaire J.F."/>
            <person name="Inderbitzin P."/>
            <person name="Gregorio O.A."/>
            <person name="Collins S.B."/>
            <person name="Wespe N."/>
            <person name="Knight-Connoni V."/>
        </authorList>
    </citation>
    <scope>NUCLEOTIDE SEQUENCE [LARGE SCALE GENOMIC DNA]</scope>
    <source>
        <strain evidence="2 3">ATCC 25174</strain>
    </source>
</reference>
<sequence>MTKRNDATRLRVRTEDGRRARAVVARQGQVLLDADVDQQSDHVLDRVDTGADDTFGSPGRLVVPAGSTAFAVTAASTPAACRLGTGHGYLVGWLVENVIEDCTLATQPHPRTDATPTAPVLLALKCLERFVDPVEEPALADRALGDAQAAGRALLDWQVFPFAPAAGWKGRLTCATSGDDPEWVKLVAPSTGTLAVVPDATPPSTDPCSLTPQGGYSRPENLLFRCEVDGGKPRTDYSTADGPRYGLEGLRLKVSRRNASVLARVTAKTGTELTVEPPALDPLNWFAPGLFAEIVSPHDDVDPRAAAAGGRLFRVALASDMVVTLEAAAGPSVDALKLADGWYLRLWDTFADGSGAAVVSTAGDPTRSQLIDLGDGLKVRLGSGADATFRRGDYWTFAARADGTVDWPKGNPFERPHGPSVRYAPLLALDAAAGGGEDCRIQTGTLTDRVLLYRGGDGQSVPLGGGGDVTLPGRLRVAVMRGQTPVAGAAVEWSVPAIPAGNPRTTLDGVSITGGAIRTVTTDAAGLCEVRWAIDAKQPDVVHRVQARVAGPGGTDESPPVVFTARFRTAALTSYRPGACTLLSASPTVQDALDTLCKHIGGPPEPETLLLSSIRLRGATAGVQDLLNEKVILNGLEVPHHSFDEGVGIGIVAAVLECTPEPFDPIVEVTVDLPYPTTDYDKLYWARASSEDGKHEGITGPFGFRSVRLEGTVEVLQSDDGNGFEAGLVWLPSTQTKMFLATVPSHLFGHAWVLAGELDQAGWQSVGAPERILCRLRVRSAHVWATSKDTGDRVYLNAEHLGDSLGQTNRELLTDVRDPGRAADLDLFFYLLVDG</sequence>
<dbReference type="AlphaFoldDB" id="A0A7Y6A4P7"/>